<dbReference type="PANTHER" id="PTHR38790:SF4">
    <property type="entry name" value="2EXR DOMAIN-CONTAINING PROTEIN"/>
    <property type="match status" value="1"/>
</dbReference>
<organism evidence="1 2">
    <name type="scientific">Paraphoma chrysanthemicola</name>
    <dbReference type="NCBI Taxonomy" id="798071"/>
    <lineage>
        <taxon>Eukaryota</taxon>
        <taxon>Fungi</taxon>
        <taxon>Dikarya</taxon>
        <taxon>Ascomycota</taxon>
        <taxon>Pezizomycotina</taxon>
        <taxon>Dothideomycetes</taxon>
        <taxon>Pleosporomycetidae</taxon>
        <taxon>Pleosporales</taxon>
        <taxon>Pleosporineae</taxon>
        <taxon>Phaeosphaeriaceae</taxon>
        <taxon>Paraphoma</taxon>
    </lineage>
</organism>
<accession>A0A8K0R719</accession>
<dbReference type="PANTHER" id="PTHR38790">
    <property type="entry name" value="2EXR DOMAIN-CONTAINING PROTEIN-RELATED"/>
    <property type="match status" value="1"/>
</dbReference>
<sequence>MTKHGLASPFFNIPLELREQIFRDVLSCPSQGPNLLRTCREIYNEARKFLYHRPINFRNQERLYDWLGVTAPHFLRQVSMISLSIHDVDLQTILTTEDLTDEAELPVQLHTWRLYEAELDKLRSSFQKLPNVKTINIQASVRHQSFLYRDFTTAVLELLVSSYPLLMDLRLDGDWHHQDLAVLSRLQQLSSFTFDGFSSSTSTETADILGGLSNLRSLSLTSQHAILTPVTCRRSLFTEKHQSFTGDVARTMKQLASFAVTEVRPTPSPTLFLTSEILDSLHNHSTLDALSVQLSHPPDRDVLEALEIFIARSNIRRLELDWPNFKPLVLRNFQLASSLLRCLWVRVDCEADAFKILCSLAEIRGAGDVQELRKIVLVRSFVTSVDAISQACDRKDSGTGVSSDLLKTVSSGLLPRSVILRVIAALC</sequence>
<proteinExistence type="predicted"/>
<evidence type="ECO:0000313" key="1">
    <source>
        <dbReference type="EMBL" id="KAH7088162.1"/>
    </source>
</evidence>
<reference evidence="1" key="1">
    <citation type="journal article" date="2021" name="Nat. Commun.">
        <title>Genetic determinants of endophytism in the Arabidopsis root mycobiome.</title>
        <authorList>
            <person name="Mesny F."/>
            <person name="Miyauchi S."/>
            <person name="Thiergart T."/>
            <person name="Pickel B."/>
            <person name="Atanasova L."/>
            <person name="Karlsson M."/>
            <person name="Huettel B."/>
            <person name="Barry K.W."/>
            <person name="Haridas S."/>
            <person name="Chen C."/>
            <person name="Bauer D."/>
            <person name="Andreopoulos W."/>
            <person name="Pangilinan J."/>
            <person name="LaButti K."/>
            <person name="Riley R."/>
            <person name="Lipzen A."/>
            <person name="Clum A."/>
            <person name="Drula E."/>
            <person name="Henrissat B."/>
            <person name="Kohler A."/>
            <person name="Grigoriev I.V."/>
            <person name="Martin F.M."/>
            <person name="Hacquard S."/>
        </authorList>
    </citation>
    <scope>NUCLEOTIDE SEQUENCE</scope>
    <source>
        <strain evidence="1">MPI-SDFR-AT-0120</strain>
    </source>
</reference>
<gene>
    <name evidence="1" type="ORF">FB567DRAFT_441409</name>
</gene>
<protein>
    <submittedName>
        <fullName evidence="1">Uncharacterized protein</fullName>
    </submittedName>
</protein>
<dbReference type="Proteomes" id="UP000813461">
    <property type="component" value="Unassembled WGS sequence"/>
</dbReference>
<evidence type="ECO:0000313" key="2">
    <source>
        <dbReference type="Proteomes" id="UP000813461"/>
    </source>
</evidence>
<keyword evidence="2" id="KW-1185">Reference proteome</keyword>
<comment type="caution">
    <text evidence="1">The sequence shown here is derived from an EMBL/GenBank/DDBJ whole genome shotgun (WGS) entry which is preliminary data.</text>
</comment>
<dbReference type="AlphaFoldDB" id="A0A8K0R719"/>
<dbReference type="OrthoDB" id="4413570at2759"/>
<name>A0A8K0R719_9PLEO</name>
<dbReference type="EMBL" id="JAGMVJ010000008">
    <property type="protein sequence ID" value="KAH7088162.1"/>
    <property type="molecule type" value="Genomic_DNA"/>
</dbReference>